<dbReference type="Proteomes" id="UP000198883">
    <property type="component" value="Unassembled WGS sequence"/>
</dbReference>
<dbReference type="InterPro" id="IPR051939">
    <property type="entry name" value="Glycosyltr_41/O-GlcNAc_trsf"/>
</dbReference>
<dbReference type="Gene3D" id="3.40.50.11380">
    <property type="match status" value="1"/>
</dbReference>
<dbReference type="STRING" id="97481.SAMN05444853_10540"/>
<dbReference type="EMBL" id="FOBN01000005">
    <property type="protein sequence ID" value="SEM10545.1"/>
    <property type="molecule type" value="Genomic_DNA"/>
</dbReference>
<evidence type="ECO:0000256" key="3">
    <source>
        <dbReference type="ARBA" id="ARBA00022679"/>
    </source>
</evidence>
<dbReference type="InterPro" id="IPR040542">
    <property type="entry name" value="HMW1_D2"/>
</dbReference>
<sequence length="623" mass="72075">MLQEKSTPHLARFEQAVENKNYQLACDELFLILRRVDGDYGMIEGVELGRYPIQLDDIPNEKVLYFCTKMANLIATLFQDPNFIVPEDKIDQFFEYHRWISFIFASSPYINTDHILYSYNLNKDAEKRDELLLPNDTNILIKFCLLYSLESNIDLNFDAFWALNPSLCASLCFALQTPRFIATPKAFSKRAFLLQWFPEKLKEIKYLDNFAYSLFLDVYMHCSYDMAKNKHDIKGAINEVMRNFLERIGWEDRNIKQIEKTNNKPVMVVLLEHFHAFHSIYRTHSTSLIAAKQHFHIIGLGYEKVDAVGRAVFDEFHVLNQNTLLKQLDKIKQICEEHQAAIFYMPSIGMEKLTILASNTRMAPIQAIALGHPATTHSKFIEYVVVEDDYVGSEDCFSETLIRLPKDALPYVPSSLAPEKVDYILNENPEVVNIGIATTGMKLNYHFLETLQTILERSKVKIHFHFAFGIVSGVNTPYVERFIKSYLGNNATMYFYAPYTQYLENLRHCDMMINPFPFGNTNGIIDMVTLGLVGVCKTGNEVHEHIDEGLFKRLGLPDWLVTHTIEEYIDCTLRLAENHQERLNLRRKIIEQNGLNTLFTGNALALGKVFLDKVNQWEEESKK</sequence>
<comment type="pathway">
    <text evidence="1">Protein modification; protein glycosylation.</text>
</comment>
<dbReference type="Pfam" id="PF18071">
    <property type="entry name" value="HMW1C_N"/>
    <property type="match status" value="1"/>
</dbReference>
<evidence type="ECO:0000259" key="5">
    <source>
        <dbReference type="Pfam" id="PF18254"/>
    </source>
</evidence>
<dbReference type="GO" id="GO:0016757">
    <property type="term" value="F:glycosyltransferase activity"/>
    <property type="evidence" value="ECO:0007669"/>
    <property type="project" value="UniProtKB-KW"/>
</dbReference>
<organism evidence="6 7">
    <name type="scientific">Phocoenobacter skyensis</name>
    <dbReference type="NCBI Taxonomy" id="97481"/>
    <lineage>
        <taxon>Bacteria</taxon>
        <taxon>Pseudomonadati</taxon>
        <taxon>Pseudomonadota</taxon>
        <taxon>Gammaproteobacteria</taxon>
        <taxon>Pasteurellales</taxon>
        <taxon>Pasteurellaceae</taxon>
        <taxon>Phocoenobacter</taxon>
    </lineage>
</organism>
<dbReference type="PANTHER" id="PTHR44835:SF1">
    <property type="entry name" value="PROTEIN O-GLCNAC TRANSFERASE"/>
    <property type="match status" value="1"/>
</dbReference>
<dbReference type="InterPro" id="IPR041109">
    <property type="entry name" value="HMW1C_N"/>
</dbReference>
<accession>A0A1H7VNY7</accession>
<feature type="domain" description="HMW1C N-terminal" evidence="4">
    <location>
        <begin position="10"/>
        <end position="153"/>
    </location>
</feature>
<proteinExistence type="predicted"/>
<evidence type="ECO:0008006" key="8">
    <source>
        <dbReference type="Google" id="ProtNLM"/>
    </source>
</evidence>
<protein>
    <recommendedName>
        <fullName evidence="8">Adhesin</fullName>
    </recommendedName>
</protein>
<gene>
    <name evidence="6" type="ORF">SAMN05444853_10540</name>
</gene>
<reference evidence="7" key="1">
    <citation type="submission" date="2016-10" db="EMBL/GenBank/DDBJ databases">
        <authorList>
            <person name="Varghese N."/>
            <person name="Submissions S."/>
        </authorList>
    </citation>
    <scope>NUCLEOTIDE SEQUENCE [LARGE SCALE GENOMIC DNA]</scope>
    <source>
        <strain evidence="7">DSM 24204</strain>
    </source>
</reference>
<keyword evidence="2" id="KW-0328">Glycosyltransferase</keyword>
<evidence type="ECO:0000256" key="1">
    <source>
        <dbReference type="ARBA" id="ARBA00004922"/>
    </source>
</evidence>
<keyword evidence="3" id="KW-0808">Transferase</keyword>
<dbReference type="Pfam" id="PF18254">
    <property type="entry name" value="HMw1_D2"/>
    <property type="match status" value="1"/>
</dbReference>
<dbReference type="PANTHER" id="PTHR44835">
    <property type="entry name" value="UDP-N-ACETYLGLUCOSAMINE--PEPTIDE N-ACETYLGLUCOSAMINYLTRANSFERASE SPINDLY-RELATED"/>
    <property type="match status" value="1"/>
</dbReference>
<feature type="domain" description="HMW1" evidence="5">
    <location>
        <begin position="158"/>
        <end position="243"/>
    </location>
</feature>
<evidence type="ECO:0000256" key="2">
    <source>
        <dbReference type="ARBA" id="ARBA00022676"/>
    </source>
</evidence>
<name>A0A1H7VNY7_9PAST</name>
<dbReference type="AlphaFoldDB" id="A0A1H7VNY7"/>
<dbReference type="Gene3D" id="3.40.50.2000">
    <property type="entry name" value="Glycogen Phosphorylase B"/>
    <property type="match status" value="1"/>
</dbReference>
<evidence type="ECO:0000313" key="6">
    <source>
        <dbReference type="EMBL" id="SEM10545.1"/>
    </source>
</evidence>
<evidence type="ECO:0000313" key="7">
    <source>
        <dbReference type="Proteomes" id="UP000198883"/>
    </source>
</evidence>
<evidence type="ECO:0000259" key="4">
    <source>
        <dbReference type="Pfam" id="PF18071"/>
    </source>
</evidence>